<dbReference type="OrthoDB" id="1073355at2"/>
<dbReference type="RefSeq" id="WP_123121068.1">
    <property type="nucleotide sequence ID" value="NZ_RJJR01000009.1"/>
</dbReference>
<dbReference type="InterPro" id="IPR046584">
    <property type="entry name" value="DUF6642"/>
</dbReference>
<dbReference type="EMBL" id="RJJR01000009">
    <property type="protein sequence ID" value="RNI35788.1"/>
    <property type="molecule type" value="Genomic_DNA"/>
</dbReference>
<keyword evidence="2" id="KW-1185">Reference proteome</keyword>
<dbReference type="Proteomes" id="UP000267223">
    <property type="component" value="Unassembled WGS sequence"/>
</dbReference>
<reference evidence="1 2" key="1">
    <citation type="submission" date="2018-11" db="EMBL/GenBank/DDBJ databases">
        <title>Draft genome sequence of Ferruginibacter sp. BO-59.</title>
        <authorList>
            <person name="Im W.T."/>
        </authorList>
    </citation>
    <scope>NUCLEOTIDE SEQUENCE [LARGE SCALE GENOMIC DNA]</scope>
    <source>
        <strain evidence="1 2">BO-59</strain>
    </source>
</reference>
<evidence type="ECO:0000313" key="1">
    <source>
        <dbReference type="EMBL" id="RNI35788.1"/>
    </source>
</evidence>
<proteinExistence type="predicted"/>
<name>A0A3M9NFN6_9BACT</name>
<dbReference type="Pfam" id="PF20347">
    <property type="entry name" value="DUF6642"/>
    <property type="match status" value="1"/>
</dbReference>
<gene>
    <name evidence="1" type="ORF">EFY79_12600</name>
</gene>
<protein>
    <submittedName>
        <fullName evidence="1">Uncharacterized protein</fullName>
    </submittedName>
</protein>
<evidence type="ECO:0000313" key="2">
    <source>
        <dbReference type="Proteomes" id="UP000267223"/>
    </source>
</evidence>
<dbReference type="AlphaFoldDB" id="A0A3M9NFN6"/>
<sequence length="208" mass="24104">MRNKPKGVFCLEGFWYGDHRDLISVTPVLELVGKHSNMPFVHHRCNTKAEFEYSINRWKTKSFCGKYPILYLGFHGEPGFIKVGKEKVTLIDLGNIIGNTCSRSIIHFGSCSTLNLSKKRVQNFMDQTEVLAVMGYKRDVDWLPSASFEILLLDILQNNPFDSTGMKVFSRMVQSECKRQITELDFRLMINENKHFVRKRQKTVAYAR</sequence>
<accession>A0A3M9NFN6</accession>
<organism evidence="1 2">
    <name type="scientific">Hanamia caeni</name>
    <dbReference type="NCBI Taxonomy" id="2294116"/>
    <lineage>
        <taxon>Bacteria</taxon>
        <taxon>Pseudomonadati</taxon>
        <taxon>Bacteroidota</taxon>
        <taxon>Chitinophagia</taxon>
        <taxon>Chitinophagales</taxon>
        <taxon>Chitinophagaceae</taxon>
        <taxon>Hanamia</taxon>
    </lineage>
</organism>
<comment type="caution">
    <text evidence="1">The sequence shown here is derived from an EMBL/GenBank/DDBJ whole genome shotgun (WGS) entry which is preliminary data.</text>
</comment>